<protein>
    <submittedName>
        <fullName evidence="1">DUF1415 domain-containing protein</fullName>
    </submittedName>
</protein>
<dbReference type="InterPro" id="IPR009858">
    <property type="entry name" value="DUF1415"/>
</dbReference>
<organism evidence="1 2">
    <name type="scientific">Marinobacter nanhaiticus D15-8W</name>
    <dbReference type="NCBI Taxonomy" id="626887"/>
    <lineage>
        <taxon>Bacteria</taxon>
        <taxon>Pseudomonadati</taxon>
        <taxon>Pseudomonadota</taxon>
        <taxon>Gammaproteobacteria</taxon>
        <taxon>Pseudomonadales</taxon>
        <taxon>Marinobacteraceae</taxon>
        <taxon>Marinobacter</taxon>
    </lineage>
</organism>
<accession>N6W4Q2</accession>
<dbReference type="PATRIC" id="fig|626887.3.peg.1439"/>
<evidence type="ECO:0000313" key="1">
    <source>
        <dbReference type="EMBL" id="ENO15129.1"/>
    </source>
</evidence>
<dbReference type="RefSeq" id="WP_004579425.1">
    <property type="nucleotide sequence ID" value="NZ_AP028878.1"/>
</dbReference>
<reference evidence="1 2" key="1">
    <citation type="journal article" date="2013" name="Genome Announc.">
        <title>Genome Sequence of the Polycyclic Aromatic Hydrocarbon-Degrading Bacterium Strain Marinobacter nanhaiticus D15-8WT.</title>
        <authorList>
            <person name="Cui Z."/>
            <person name="Gao W."/>
            <person name="Li Q."/>
            <person name="Xu G."/>
            <person name="Zheng L."/>
        </authorList>
    </citation>
    <scope>NUCLEOTIDE SEQUENCE [LARGE SCALE GENOMIC DNA]</scope>
    <source>
        <strain evidence="1 2">D15-8W</strain>
    </source>
</reference>
<dbReference type="HOGENOM" id="CLU_093792_0_0_6"/>
<dbReference type="AlphaFoldDB" id="N6W4Q2"/>
<evidence type="ECO:0000313" key="2">
    <source>
        <dbReference type="Proteomes" id="UP000013165"/>
    </source>
</evidence>
<dbReference type="OrthoDB" id="277390at2"/>
<proteinExistence type="predicted"/>
<dbReference type="eggNOG" id="COG3310">
    <property type="taxonomic scope" value="Bacteria"/>
</dbReference>
<gene>
    <name evidence="1" type="ORF">J057_07261</name>
</gene>
<dbReference type="STRING" id="626887.J057_07261"/>
<dbReference type="Proteomes" id="UP000013165">
    <property type="component" value="Unassembled WGS sequence"/>
</dbReference>
<keyword evidence="2" id="KW-1185">Reference proteome</keyword>
<sequence>MSNPEHPAATATRKWLERAVIGLNLCPFARAPYRQSQVHLAVSEATDEEGLLNALVTEIEALVARSPQQRDTTLLILGNGLADFAAFNDFAAAAEGLLDALGLEGVLQIATFHPDYRFADTPQDAIENYTNRAPYPILHLLREDSVSRAVDAMQDPDEIYHANIDRLRALGKPGWDALWED</sequence>
<comment type="caution">
    <text evidence="1">The sequence shown here is derived from an EMBL/GenBank/DDBJ whole genome shotgun (WGS) entry which is preliminary data.</text>
</comment>
<name>N6W4Q2_9GAMM</name>
<dbReference type="Pfam" id="PF07209">
    <property type="entry name" value="DUF1415"/>
    <property type="match status" value="1"/>
</dbReference>
<dbReference type="EMBL" id="APLQ01000011">
    <property type="protein sequence ID" value="ENO15129.1"/>
    <property type="molecule type" value="Genomic_DNA"/>
</dbReference>